<dbReference type="PROSITE" id="PS51082">
    <property type="entry name" value="WH2"/>
    <property type="match status" value="1"/>
</dbReference>
<feature type="region of interest" description="Disordered" evidence="1">
    <location>
        <begin position="1"/>
        <end position="29"/>
    </location>
</feature>
<dbReference type="Proteomes" id="UP000093000">
    <property type="component" value="Unassembled WGS sequence"/>
</dbReference>
<dbReference type="InParanoid" id="A0A1C7N415"/>
<reference evidence="3 4" key="1">
    <citation type="submission" date="2016-03" db="EMBL/GenBank/DDBJ databases">
        <title>Choanephora cucurbitarum.</title>
        <authorList>
            <person name="Min B."/>
            <person name="Park H."/>
            <person name="Park J.-H."/>
            <person name="Shin H.-D."/>
            <person name="Choi I.-G."/>
        </authorList>
    </citation>
    <scope>NUCLEOTIDE SEQUENCE [LARGE SCALE GENOMIC DNA]</scope>
    <source>
        <strain evidence="3 4">KUS-F28377</strain>
    </source>
</reference>
<accession>A0A1C7N415</accession>
<keyword evidence="4" id="KW-1185">Reference proteome</keyword>
<evidence type="ECO:0000313" key="3">
    <source>
        <dbReference type="EMBL" id="OBZ82064.1"/>
    </source>
</evidence>
<dbReference type="GO" id="GO:0003779">
    <property type="term" value="F:actin binding"/>
    <property type="evidence" value="ECO:0007669"/>
    <property type="project" value="InterPro"/>
</dbReference>
<dbReference type="AlphaFoldDB" id="A0A1C7N415"/>
<feature type="domain" description="WH2" evidence="2">
    <location>
        <begin position="1"/>
        <end position="18"/>
    </location>
</feature>
<protein>
    <recommendedName>
        <fullName evidence="2">WH2 domain-containing protein</fullName>
    </recommendedName>
</protein>
<evidence type="ECO:0000313" key="4">
    <source>
        <dbReference type="Proteomes" id="UP000093000"/>
    </source>
</evidence>
<comment type="caution">
    <text evidence="3">The sequence shown here is derived from an EMBL/GenBank/DDBJ whole genome shotgun (WGS) entry which is preliminary data.</text>
</comment>
<proteinExistence type="predicted"/>
<evidence type="ECO:0000256" key="1">
    <source>
        <dbReference type="SAM" id="MobiDB-lite"/>
    </source>
</evidence>
<dbReference type="EMBL" id="LUGH01000963">
    <property type="protein sequence ID" value="OBZ82064.1"/>
    <property type="molecule type" value="Genomic_DNA"/>
</dbReference>
<dbReference type="InterPro" id="IPR003124">
    <property type="entry name" value="WH2_dom"/>
</dbReference>
<name>A0A1C7N415_9FUNG</name>
<dbReference type="SMART" id="SM00246">
    <property type="entry name" value="WH2"/>
    <property type="match status" value="1"/>
</dbReference>
<dbReference type="Pfam" id="PF02205">
    <property type="entry name" value="WH2"/>
    <property type="match status" value="1"/>
</dbReference>
<sequence>MDSALLSQIQKGKSLKKTVTNDRSAPQIT</sequence>
<evidence type="ECO:0000259" key="2">
    <source>
        <dbReference type="PROSITE" id="PS51082"/>
    </source>
</evidence>
<feature type="non-terminal residue" evidence="3">
    <location>
        <position position="29"/>
    </location>
</feature>
<organism evidence="3 4">
    <name type="scientific">Choanephora cucurbitarum</name>
    <dbReference type="NCBI Taxonomy" id="101091"/>
    <lineage>
        <taxon>Eukaryota</taxon>
        <taxon>Fungi</taxon>
        <taxon>Fungi incertae sedis</taxon>
        <taxon>Mucoromycota</taxon>
        <taxon>Mucoromycotina</taxon>
        <taxon>Mucoromycetes</taxon>
        <taxon>Mucorales</taxon>
        <taxon>Mucorineae</taxon>
        <taxon>Choanephoraceae</taxon>
        <taxon>Choanephoroideae</taxon>
        <taxon>Choanephora</taxon>
    </lineage>
</organism>
<gene>
    <name evidence="3" type="ORF">A0J61_09883</name>
</gene>